<dbReference type="PANTHER" id="PTHR33392:SF10">
    <property type="entry name" value="POLYISOPRENYL-TEICHOIC ACID--PEPTIDOGLYCAN TEICHOIC ACID TRANSFERASE TAGV"/>
    <property type="match status" value="1"/>
</dbReference>
<dbReference type="Gene3D" id="3.40.630.190">
    <property type="entry name" value="LCP protein"/>
    <property type="match status" value="1"/>
</dbReference>
<gene>
    <name evidence="6" type="ORF">D3H55_01660</name>
</gene>
<evidence type="ECO:0000256" key="2">
    <source>
        <dbReference type="ARBA" id="ARBA00022692"/>
    </source>
</evidence>
<evidence type="ECO:0000313" key="6">
    <source>
        <dbReference type="EMBL" id="RIW39084.1"/>
    </source>
</evidence>
<keyword evidence="2" id="KW-0812">Transmembrane</keyword>
<dbReference type="Proteomes" id="UP000265801">
    <property type="component" value="Unassembled WGS sequence"/>
</dbReference>
<evidence type="ECO:0000256" key="3">
    <source>
        <dbReference type="ARBA" id="ARBA00022968"/>
    </source>
</evidence>
<keyword evidence="7" id="KW-1185">Reference proteome</keyword>
<dbReference type="NCBIfam" id="TIGR00350">
    <property type="entry name" value="lytR_cpsA_psr"/>
    <property type="match status" value="1"/>
</dbReference>
<evidence type="ECO:0000256" key="1">
    <source>
        <dbReference type="ARBA" id="ARBA00006068"/>
    </source>
</evidence>
<reference evidence="6 7" key="1">
    <citation type="submission" date="2018-09" db="EMBL/GenBank/DDBJ databases">
        <title>Bacillus saliacetes sp. nov., isolated from Thai shrimp paste (Ka-pi).</title>
        <authorList>
            <person name="Daroonpunt R."/>
            <person name="Tanasupawat S."/>
            <person name="Yiamsombut S."/>
        </authorList>
    </citation>
    <scope>NUCLEOTIDE SEQUENCE [LARGE SCALE GENOMIC DNA]</scope>
    <source>
        <strain evidence="6 7">SKP7-4</strain>
    </source>
</reference>
<evidence type="ECO:0000313" key="7">
    <source>
        <dbReference type="Proteomes" id="UP000265801"/>
    </source>
</evidence>
<dbReference type="PANTHER" id="PTHR33392">
    <property type="entry name" value="POLYISOPRENYL-TEICHOIC ACID--PEPTIDOGLYCAN TEICHOIC ACID TRANSFERASE TAGU"/>
    <property type="match status" value="1"/>
</dbReference>
<name>A0A3A1RB04_9BACI</name>
<comment type="similarity">
    <text evidence="1">Belongs to the LytR/CpsA/Psr (LCP) family.</text>
</comment>
<comment type="caution">
    <text evidence="6">The sequence shown here is derived from an EMBL/GenBank/DDBJ whole genome shotgun (WGS) entry which is preliminary data.</text>
</comment>
<proteinExistence type="inferred from homology"/>
<keyword evidence="4" id="KW-1133">Transmembrane helix</keyword>
<dbReference type="AlphaFoldDB" id="A0A3A1RB04"/>
<evidence type="ECO:0000259" key="5">
    <source>
        <dbReference type="Pfam" id="PF03816"/>
    </source>
</evidence>
<dbReference type="Pfam" id="PF03816">
    <property type="entry name" value="LytR_cpsA_psr"/>
    <property type="match status" value="1"/>
</dbReference>
<sequence length="328" mass="37187">MNRHDMKKRRKRLRLKRVFLSIGILLTLALGYMGYTLFQTYQAASSTYNDMGREKSKLREEAVTFLKDPVSILIMGVEDYSTGGANGRSDTLMVATFDPKTAKMQLLSIPRDTRVEIPEKGTLEKINHAFAYGGKEETIETVENLLDIPIDYYVTVNFEAFKSIVDELGGITVDVPFDFTQNSDDRVAEKLEFYEGPMELDGREALAFARMRKQDPLNDIGRNERQKQVVQAVIDKLASPGTLFKIDELADVVGDNVETNLQVSDGISFFKKYTSFNSSDIETLTLEGTPEYIDGISYFIYNEEELEILQDTLKNRLNHNKTSSSTEN</sequence>
<dbReference type="InterPro" id="IPR004474">
    <property type="entry name" value="LytR_CpsA_psr"/>
</dbReference>
<protein>
    <submittedName>
        <fullName evidence="6">LytR family transcriptional regulator</fullName>
    </submittedName>
</protein>
<dbReference type="GO" id="GO:0071555">
    <property type="term" value="P:cell wall organization"/>
    <property type="evidence" value="ECO:0007669"/>
    <property type="project" value="UniProtKB-KW"/>
</dbReference>
<organism evidence="6 7">
    <name type="scientific">Bacillus salacetis</name>
    <dbReference type="NCBI Taxonomy" id="2315464"/>
    <lineage>
        <taxon>Bacteria</taxon>
        <taxon>Bacillati</taxon>
        <taxon>Bacillota</taxon>
        <taxon>Bacilli</taxon>
        <taxon>Bacillales</taxon>
        <taxon>Bacillaceae</taxon>
        <taxon>Bacillus</taxon>
    </lineage>
</organism>
<feature type="domain" description="Cell envelope-related transcriptional attenuator" evidence="5">
    <location>
        <begin position="88"/>
        <end position="238"/>
    </location>
</feature>
<accession>A0A3A1RB04</accession>
<keyword evidence="3" id="KW-0735">Signal-anchor</keyword>
<evidence type="ECO:0000256" key="4">
    <source>
        <dbReference type="ARBA" id="ARBA00022989"/>
    </source>
</evidence>
<dbReference type="EMBL" id="QXIR01000001">
    <property type="protein sequence ID" value="RIW39084.1"/>
    <property type="molecule type" value="Genomic_DNA"/>
</dbReference>
<dbReference type="OrthoDB" id="27330at2"/>
<keyword evidence="4" id="KW-0472">Membrane</keyword>
<dbReference type="InterPro" id="IPR050922">
    <property type="entry name" value="LytR/CpsA/Psr_CW_biosynth"/>
</dbReference>